<evidence type="ECO:0000256" key="2">
    <source>
        <dbReference type="ARBA" id="ARBA00005182"/>
    </source>
</evidence>
<organism evidence="8 9">
    <name type="scientific">Papillibacter cinnamivorans DSM 12816</name>
    <dbReference type="NCBI Taxonomy" id="1122930"/>
    <lineage>
        <taxon>Bacteria</taxon>
        <taxon>Bacillati</taxon>
        <taxon>Bacillota</taxon>
        <taxon>Clostridia</taxon>
        <taxon>Eubacteriales</taxon>
        <taxon>Oscillospiraceae</taxon>
        <taxon>Papillibacter</taxon>
    </lineage>
</organism>
<dbReference type="GO" id="GO:0042121">
    <property type="term" value="P:alginic acid biosynthetic process"/>
    <property type="evidence" value="ECO:0007669"/>
    <property type="project" value="UniProtKB-UniPathway"/>
</dbReference>
<evidence type="ECO:0000256" key="5">
    <source>
        <dbReference type="ARBA" id="ARBA00022764"/>
    </source>
</evidence>
<keyword evidence="8" id="KW-0378">Hydrolase</keyword>
<feature type="domain" description="AlgX/AlgJ SGNH hydrolase-like" evidence="7">
    <location>
        <begin position="124"/>
        <end position="226"/>
    </location>
</feature>
<accession>A0A1W2BSR1</accession>
<protein>
    <submittedName>
        <fullName evidence="8">SGNH hydrolase-like domain-containing protein, acetyltransferase AlgX</fullName>
    </submittedName>
</protein>
<keyword evidence="9" id="KW-1185">Reference proteome</keyword>
<comment type="pathway">
    <text evidence="2">Glycan biosynthesis; alginate biosynthesis.</text>
</comment>
<evidence type="ECO:0000256" key="3">
    <source>
        <dbReference type="ARBA" id="ARBA00022679"/>
    </source>
</evidence>
<dbReference type="OrthoDB" id="175771at2"/>
<evidence type="ECO:0000259" key="7">
    <source>
        <dbReference type="Pfam" id="PF16822"/>
    </source>
</evidence>
<evidence type="ECO:0000256" key="1">
    <source>
        <dbReference type="ARBA" id="ARBA00004418"/>
    </source>
</evidence>
<dbReference type="Pfam" id="PF16822">
    <property type="entry name" value="ALGX"/>
    <property type="match status" value="1"/>
</dbReference>
<dbReference type="EMBL" id="FWXW01000006">
    <property type="protein sequence ID" value="SMC76025.1"/>
    <property type="molecule type" value="Genomic_DNA"/>
</dbReference>
<dbReference type="Proteomes" id="UP000192790">
    <property type="component" value="Unassembled WGS sequence"/>
</dbReference>
<keyword evidence="3 8" id="KW-0808">Transferase</keyword>
<evidence type="ECO:0000313" key="8">
    <source>
        <dbReference type="EMBL" id="SMC76025.1"/>
    </source>
</evidence>
<evidence type="ECO:0000256" key="6">
    <source>
        <dbReference type="ARBA" id="ARBA00022841"/>
    </source>
</evidence>
<dbReference type="InterPro" id="IPR031811">
    <property type="entry name" value="ALGX/ALGJ_SGNH-like"/>
</dbReference>
<name>A0A1W2BSR1_9FIRM</name>
<sequence>MKRTSTTAVAVLFLAALAAVFLLIATGSNTIFQDILKEYRANRPENPTLFDKAELAIGSAEEEICLQADKYHLLIELNGGFQRLLGKRVIDDVDADNTVVKLKNGSLSFALKGATFSDNSDCGQALADFGDRLEAQGIPLLYVQAPQKNGKDMDLLPEGIADYGNDEADALLAYLHTRGVASLDLREAFASASEPYESYFFRTDHHWKPEGAFLSFQTMAGLLNEKYGFTIPEAYTDLDQYTVKIYKDWFLGSQGKRVGTLYAGVDDISLISPKFETNLTFEVPFYKISRTGAFLDTVIDYTKIDTRDYYGNNPYAMYTGGDFPLNIIRNNLDPTGKRVLLIRDSYSCALAPFLALGCGELDIVDLRYFTDSLSGYIEKTKPNLVIVLYTAGTTANRTMFRLDT</sequence>
<dbReference type="GO" id="GO:0042597">
    <property type="term" value="C:periplasmic space"/>
    <property type="evidence" value="ECO:0007669"/>
    <property type="project" value="UniProtKB-SubCell"/>
</dbReference>
<reference evidence="8 9" key="1">
    <citation type="submission" date="2017-04" db="EMBL/GenBank/DDBJ databases">
        <authorList>
            <person name="Afonso C.L."/>
            <person name="Miller P.J."/>
            <person name="Scott M.A."/>
            <person name="Spackman E."/>
            <person name="Goraichik I."/>
            <person name="Dimitrov K.M."/>
            <person name="Suarez D.L."/>
            <person name="Swayne D.E."/>
        </authorList>
    </citation>
    <scope>NUCLEOTIDE SEQUENCE [LARGE SCALE GENOMIC DNA]</scope>
    <source>
        <strain evidence="8 9">DSM 12816</strain>
    </source>
</reference>
<dbReference type="GO" id="GO:0016787">
    <property type="term" value="F:hydrolase activity"/>
    <property type="evidence" value="ECO:0007669"/>
    <property type="project" value="UniProtKB-KW"/>
</dbReference>
<keyword evidence="6" id="KW-0016">Alginate biosynthesis</keyword>
<keyword evidence="4" id="KW-0732">Signal</keyword>
<dbReference type="GO" id="GO:0016740">
    <property type="term" value="F:transferase activity"/>
    <property type="evidence" value="ECO:0007669"/>
    <property type="project" value="UniProtKB-KW"/>
</dbReference>
<dbReference type="RefSeq" id="WP_084235034.1">
    <property type="nucleotide sequence ID" value="NZ_FWXW01000006.1"/>
</dbReference>
<evidence type="ECO:0000256" key="4">
    <source>
        <dbReference type="ARBA" id="ARBA00022729"/>
    </source>
</evidence>
<comment type="subcellular location">
    <subcellularLocation>
        <location evidence="1">Periplasm</location>
    </subcellularLocation>
</comment>
<evidence type="ECO:0000313" key="9">
    <source>
        <dbReference type="Proteomes" id="UP000192790"/>
    </source>
</evidence>
<dbReference type="UniPathway" id="UPA00286"/>
<dbReference type="STRING" id="1122930.SAMN02745168_2356"/>
<proteinExistence type="predicted"/>
<dbReference type="AlphaFoldDB" id="A0A1W2BSR1"/>
<keyword evidence="5" id="KW-0574">Periplasm</keyword>
<gene>
    <name evidence="8" type="ORF">SAMN02745168_2356</name>
</gene>